<keyword evidence="3" id="KW-1185">Reference proteome</keyword>
<dbReference type="AlphaFoldDB" id="A0A066YL64"/>
<comment type="caution">
    <text evidence="2">The sequence shown here is derived from an EMBL/GenBank/DDBJ whole genome shotgun (WGS) entry which is preliminary data.</text>
</comment>
<proteinExistence type="predicted"/>
<name>A0A066YL64_9ACTN</name>
<sequence>MGVERGDEGLGLDRPGFAAVRPRSAGCPRERPAQCFDGPGLRGIVRSAGAQFVDSPSLFQWPERTSASRLPTGPDTGSGARLEERWKHAGEFRANPCSES</sequence>
<evidence type="ECO:0000256" key="1">
    <source>
        <dbReference type="SAM" id="MobiDB-lite"/>
    </source>
</evidence>
<organism evidence="2 3">
    <name type="scientific">Kitasatospora cheerisanensis KCTC 2395</name>
    <dbReference type="NCBI Taxonomy" id="1348663"/>
    <lineage>
        <taxon>Bacteria</taxon>
        <taxon>Bacillati</taxon>
        <taxon>Actinomycetota</taxon>
        <taxon>Actinomycetes</taxon>
        <taxon>Kitasatosporales</taxon>
        <taxon>Streptomycetaceae</taxon>
        <taxon>Kitasatospora</taxon>
    </lineage>
</organism>
<protein>
    <submittedName>
        <fullName evidence="2">Uncharacterized protein</fullName>
    </submittedName>
</protein>
<accession>A0A066YL64</accession>
<dbReference type="HOGENOM" id="CLU_2302098_0_0_11"/>
<evidence type="ECO:0000313" key="3">
    <source>
        <dbReference type="Proteomes" id="UP000027178"/>
    </source>
</evidence>
<gene>
    <name evidence="2" type="ORF">KCH_63560</name>
</gene>
<dbReference type="EMBL" id="JNBY01000128">
    <property type="protein sequence ID" value="KDN81917.1"/>
    <property type="molecule type" value="Genomic_DNA"/>
</dbReference>
<feature type="region of interest" description="Disordered" evidence="1">
    <location>
        <begin position="1"/>
        <end position="31"/>
    </location>
</feature>
<dbReference type="Proteomes" id="UP000027178">
    <property type="component" value="Unassembled WGS sequence"/>
</dbReference>
<reference evidence="2 3" key="1">
    <citation type="submission" date="2014-05" db="EMBL/GenBank/DDBJ databases">
        <title>Draft Genome Sequence of Kitasatospora cheerisanensis KCTC 2395.</title>
        <authorList>
            <person name="Nam D.H."/>
        </authorList>
    </citation>
    <scope>NUCLEOTIDE SEQUENCE [LARGE SCALE GENOMIC DNA]</scope>
    <source>
        <strain evidence="2 3">KCTC 2395</strain>
    </source>
</reference>
<evidence type="ECO:0000313" key="2">
    <source>
        <dbReference type="EMBL" id="KDN81917.1"/>
    </source>
</evidence>
<dbReference type="PATRIC" id="fig|1348663.4.peg.6148"/>